<evidence type="ECO:0000256" key="3">
    <source>
        <dbReference type="ARBA" id="ARBA00014125"/>
    </source>
</evidence>
<dbReference type="PANTHER" id="PTHR46180">
    <property type="entry name" value="VINCULIN"/>
    <property type="match status" value="1"/>
</dbReference>
<evidence type="ECO:0000256" key="1">
    <source>
        <dbReference type="ARBA" id="ARBA00004496"/>
    </source>
</evidence>
<dbReference type="GO" id="GO:0051015">
    <property type="term" value="F:actin filament binding"/>
    <property type="evidence" value="ECO:0007669"/>
    <property type="project" value="InterPro"/>
</dbReference>
<dbReference type="GO" id="GO:0071944">
    <property type="term" value="C:cell periphery"/>
    <property type="evidence" value="ECO:0007669"/>
    <property type="project" value="UniProtKB-ARBA"/>
</dbReference>
<keyword evidence="7" id="KW-1185">Reference proteome</keyword>
<protein>
    <recommendedName>
        <fullName evidence="3">Vinculin</fullName>
    </recommendedName>
</protein>
<reference evidence="6" key="1">
    <citation type="submission" date="2020-11" db="EMBL/GenBank/DDBJ databases">
        <authorList>
            <person name="Tran Van P."/>
        </authorList>
    </citation>
    <scope>NUCLEOTIDE SEQUENCE</scope>
</reference>
<dbReference type="GO" id="GO:0005737">
    <property type="term" value="C:cytoplasm"/>
    <property type="evidence" value="ECO:0007669"/>
    <property type="project" value="UniProtKB-SubCell"/>
</dbReference>
<dbReference type="Gene3D" id="1.20.120.810">
    <property type="entry name" value="Vinculin, Vh2 four-helix bundle"/>
    <property type="match status" value="2"/>
</dbReference>
<dbReference type="InterPro" id="IPR036723">
    <property type="entry name" value="Alpha-catenin/vinculin-like_sf"/>
</dbReference>
<dbReference type="EMBL" id="OA888013">
    <property type="protein sequence ID" value="CAD7283735.1"/>
    <property type="molecule type" value="Genomic_DNA"/>
</dbReference>
<evidence type="ECO:0000256" key="4">
    <source>
        <dbReference type="ARBA" id="ARBA00022490"/>
    </source>
</evidence>
<dbReference type="AlphaFoldDB" id="A0A7R9C0S1"/>
<comment type="similarity">
    <text evidence="2">Belongs to the vinculin/alpha-catenin family.</text>
</comment>
<dbReference type="SUPFAM" id="SSF47220">
    <property type="entry name" value="alpha-catenin/vinculin-like"/>
    <property type="match status" value="2"/>
</dbReference>
<dbReference type="Proteomes" id="UP000678499">
    <property type="component" value="Unassembled WGS sequence"/>
</dbReference>
<evidence type="ECO:0000313" key="7">
    <source>
        <dbReference type="Proteomes" id="UP000678499"/>
    </source>
</evidence>
<dbReference type="InterPro" id="IPR017997">
    <property type="entry name" value="Vinculin"/>
</dbReference>
<dbReference type="InterPro" id="IPR006077">
    <property type="entry name" value="Vinculin/catenin"/>
</dbReference>
<dbReference type="Pfam" id="PF01044">
    <property type="entry name" value="Vinculin"/>
    <property type="match status" value="1"/>
</dbReference>
<gene>
    <name evidence="6" type="ORF">NMOB1V02_LOCUS11347</name>
</gene>
<evidence type="ECO:0000313" key="6">
    <source>
        <dbReference type="EMBL" id="CAD7283735.1"/>
    </source>
</evidence>
<dbReference type="GO" id="GO:0007155">
    <property type="term" value="P:cell adhesion"/>
    <property type="evidence" value="ECO:0007669"/>
    <property type="project" value="InterPro"/>
</dbReference>
<name>A0A7R9C0S1_9CRUS</name>
<keyword evidence="5" id="KW-0009">Actin-binding</keyword>
<evidence type="ECO:0000256" key="5">
    <source>
        <dbReference type="ARBA" id="ARBA00023203"/>
    </source>
</evidence>
<sequence>SNSCFLCCLSQVDRLVILHEEAEDGNAMPDLSRPVGAVSNAVANLIKVGRETINSSDDAILRQDMPASLHRVEEASRLLEDACRMLRADPFSQPARRKLIDGARGILQGTSSLLLCFDESEVRKIIKECKKVLDYLAVAGVIEDMEDLVEFVKGISPCLTKGTSSLLLCFDESEVRKIIKECKKVLDYLAVAGVIEDMEDLVEFVKGISPCLTKVGENADEDRR</sequence>
<feature type="non-terminal residue" evidence="6">
    <location>
        <position position="1"/>
    </location>
</feature>
<comment type="subcellular location">
    <subcellularLocation>
        <location evidence="1">Cytoplasm</location>
    </subcellularLocation>
</comment>
<accession>A0A7R9C0S1</accession>
<keyword evidence="4" id="KW-0963">Cytoplasm</keyword>
<dbReference type="EMBL" id="CAJPEX010005976">
    <property type="protein sequence ID" value="CAG0923887.1"/>
    <property type="molecule type" value="Genomic_DNA"/>
</dbReference>
<organism evidence="6">
    <name type="scientific">Notodromas monacha</name>
    <dbReference type="NCBI Taxonomy" id="399045"/>
    <lineage>
        <taxon>Eukaryota</taxon>
        <taxon>Metazoa</taxon>
        <taxon>Ecdysozoa</taxon>
        <taxon>Arthropoda</taxon>
        <taxon>Crustacea</taxon>
        <taxon>Oligostraca</taxon>
        <taxon>Ostracoda</taxon>
        <taxon>Podocopa</taxon>
        <taxon>Podocopida</taxon>
        <taxon>Cypridocopina</taxon>
        <taxon>Cypridoidea</taxon>
        <taxon>Cyprididae</taxon>
        <taxon>Notodromas</taxon>
    </lineage>
</organism>
<evidence type="ECO:0000256" key="2">
    <source>
        <dbReference type="ARBA" id="ARBA00008376"/>
    </source>
</evidence>
<proteinExistence type="inferred from homology"/>
<dbReference type="OrthoDB" id="29742at2759"/>